<feature type="DNA-binding region" description="H-T-H motif" evidence="4">
    <location>
        <begin position="29"/>
        <end position="48"/>
    </location>
</feature>
<dbReference type="InterPro" id="IPR001647">
    <property type="entry name" value="HTH_TetR"/>
</dbReference>
<protein>
    <recommendedName>
        <fullName evidence="5">HTH tetR-type domain-containing protein</fullName>
    </recommendedName>
</protein>
<accession>A0A920CVJ6</accession>
<dbReference type="Proteomes" id="UP000683139">
    <property type="component" value="Unassembled WGS sequence"/>
</dbReference>
<evidence type="ECO:0000313" key="7">
    <source>
        <dbReference type="Proteomes" id="UP000683139"/>
    </source>
</evidence>
<dbReference type="SUPFAM" id="SSF46689">
    <property type="entry name" value="Homeodomain-like"/>
    <property type="match status" value="1"/>
</dbReference>
<sequence>MTATEQSTKQKIVTAALDLFSLNGFTTVSVRDIGRAVGIKESSIYYHYSNKEHILQTILHEAEQQTEARKASFVDALQAGAKVERESFAYAGIVYVEHYLLEERMYKLIRMLTIEKQRNELAAALFHKLMFTWPLQHQEQVFRYMMDKGLIRQDDAKALAAEYQALILFVFQRYFAGSGEVTEASKAAARQELTELLDRFYIRYA</sequence>
<dbReference type="GO" id="GO:0003700">
    <property type="term" value="F:DNA-binding transcription factor activity"/>
    <property type="evidence" value="ECO:0007669"/>
    <property type="project" value="TreeGrafter"/>
</dbReference>
<comment type="caution">
    <text evidence="6">The sequence shown here is derived from an EMBL/GenBank/DDBJ whole genome shotgun (WGS) entry which is preliminary data.</text>
</comment>
<evidence type="ECO:0000313" key="6">
    <source>
        <dbReference type="EMBL" id="GIP15036.1"/>
    </source>
</evidence>
<keyword evidence="3" id="KW-0804">Transcription</keyword>
<dbReference type="Gene3D" id="1.10.357.10">
    <property type="entry name" value="Tetracycline Repressor, domain 2"/>
    <property type="match status" value="1"/>
</dbReference>
<proteinExistence type="predicted"/>
<organism evidence="6 7">
    <name type="scientific">Paenibacillus montaniterrae</name>
    <dbReference type="NCBI Taxonomy" id="429341"/>
    <lineage>
        <taxon>Bacteria</taxon>
        <taxon>Bacillati</taxon>
        <taxon>Bacillota</taxon>
        <taxon>Bacilli</taxon>
        <taxon>Bacillales</taxon>
        <taxon>Paenibacillaceae</taxon>
        <taxon>Paenibacillus</taxon>
    </lineage>
</organism>
<dbReference type="Pfam" id="PF00440">
    <property type="entry name" value="TetR_N"/>
    <property type="match status" value="1"/>
</dbReference>
<dbReference type="RefSeq" id="WP_213513199.1">
    <property type="nucleotide sequence ID" value="NZ_BOSE01000001.1"/>
</dbReference>
<dbReference type="PANTHER" id="PTHR30055:SF238">
    <property type="entry name" value="MYCOFACTOCIN BIOSYNTHESIS TRANSCRIPTIONAL REGULATOR MFTR-RELATED"/>
    <property type="match status" value="1"/>
</dbReference>
<feature type="domain" description="HTH tetR-type" evidence="5">
    <location>
        <begin position="6"/>
        <end position="66"/>
    </location>
</feature>
<dbReference type="InterPro" id="IPR009057">
    <property type="entry name" value="Homeodomain-like_sf"/>
</dbReference>
<dbReference type="PANTHER" id="PTHR30055">
    <property type="entry name" value="HTH-TYPE TRANSCRIPTIONAL REGULATOR RUTR"/>
    <property type="match status" value="1"/>
</dbReference>
<evidence type="ECO:0000256" key="4">
    <source>
        <dbReference type="PROSITE-ProRule" id="PRU00335"/>
    </source>
</evidence>
<dbReference type="GO" id="GO:0000976">
    <property type="term" value="F:transcription cis-regulatory region binding"/>
    <property type="evidence" value="ECO:0007669"/>
    <property type="project" value="TreeGrafter"/>
</dbReference>
<evidence type="ECO:0000256" key="3">
    <source>
        <dbReference type="ARBA" id="ARBA00023163"/>
    </source>
</evidence>
<keyword evidence="2 4" id="KW-0238">DNA-binding</keyword>
<evidence type="ECO:0000256" key="2">
    <source>
        <dbReference type="ARBA" id="ARBA00023125"/>
    </source>
</evidence>
<dbReference type="AlphaFoldDB" id="A0A920CVJ6"/>
<keyword evidence="1" id="KW-0805">Transcription regulation</keyword>
<dbReference type="PROSITE" id="PS50977">
    <property type="entry name" value="HTH_TETR_2"/>
    <property type="match status" value="1"/>
</dbReference>
<reference evidence="6" key="1">
    <citation type="submission" date="2021-03" db="EMBL/GenBank/DDBJ databases">
        <title>Antimicrobial resistance genes in bacteria isolated from Japanese honey, and their potential for conferring macrolide and lincosamide resistance in the American foulbrood pathogen Paenibacillus larvae.</title>
        <authorList>
            <person name="Okamoto M."/>
            <person name="Kumagai M."/>
            <person name="Kanamori H."/>
            <person name="Takamatsu D."/>
        </authorList>
    </citation>
    <scope>NUCLEOTIDE SEQUENCE</scope>
    <source>
        <strain evidence="6">J40TS1</strain>
    </source>
</reference>
<dbReference type="PRINTS" id="PR00455">
    <property type="entry name" value="HTHTETR"/>
</dbReference>
<keyword evidence="7" id="KW-1185">Reference proteome</keyword>
<dbReference type="EMBL" id="BOSE01000001">
    <property type="protein sequence ID" value="GIP15036.1"/>
    <property type="molecule type" value="Genomic_DNA"/>
</dbReference>
<name>A0A920CVJ6_9BACL</name>
<evidence type="ECO:0000256" key="1">
    <source>
        <dbReference type="ARBA" id="ARBA00023015"/>
    </source>
</evidence>
<evidence type="ECO:0000259" key="5">
    <source>
        <dbReference type="PROSITE" id="PS50977"/>
    </source>
</evidence>
<dbReference type="InterPro" id="IPR050109">
    <property type="entry name" value="HTH-type_TetR-like_transc_reg"/>
</dbReference>
<gene>
    <name evidence="6" type="ORF">J40TS1_06780</name>
</gene>